<evidence type="ECO:0000313" key="4">
    <source>
        <dbReference type="Proteomes" id="UP000006437"/>
    </source>
</evidence>
<dbReference type="BioCyc" id="EBAC796937-HMP:GMGH-170-MONOMER"/>
<dbReference type="Proteomes" id="UP000006437">
    <property type="component" value="Unassembled WGS sequence"/>
</dbReference>
<sequence length="420" mass="47298">MNKANKILITISAILVIISLVGVVVFLSSNYSSNTSKENSSGKYGDVSEKPIPDKTVDNQDSDDENSIDVEISNLKVFGVNKPYINIRGELKNNTNKALKLPTISFDIRDDVHGDLSDRVEDILHTPLKAGDTWNFDISAANSFDGISVDLENPIITINSKKVKNFTLKIADDYDKNTPIIRKDNKKNKHTDKSASTENFSNFENAVENDTTLLINGKDYEIVDTMIDSDYSGPEPLYAYSITIKNISGKTIPITHMTYKEHVLSSYNGATSDYECYLYNFRPNEISEFRTPVPDNITDIPENDILLEAVNRLPDAIYNTGELLSGLSSYHDLRINYNVPMAIIAGRYTNNTPYYAKFKIRYPAYSKSTGMRLGDAIGDIGEFQPNESNYFIAYYMYFHNSIEDVVFDFDNPIIIATNIR</sequence>
<dbReference type="RefSeq" id="WP_009524407.1">
    <property type="nucleotide sequence ID" value="NZ_JH414546.1"/>
</dbReference>
<feature type="transmembrane region" description="Helical" evidence="2">
    <location>
        <begin position="7"/>
        <end position="27"/>
    </location>
</feature>
<reference evidence="3 4" key="1">
    <citation type="submission" date="2011-08" db="EMBL/GenBank/DDBJ databases">
        <title>The Genome Sequence of Eubacteriaceae bacterium ACC19a.</title>
        <authorList>
            <consortium name="The Broad Institute Genome Sequencing Platform"/>
            <person name="Earl A."/>
            <person name="Ward D."/>
            <person name="Feldgarden M."/>
            <person name="Gevers D."/>
            <person name="Sizova M."/>
            <person name="Hazen A."/>
            <person name="Epstein S."/>
            <person name="Young S.K."/>
            <person name="Zeng Q."/>
            <person name="Gargeya S."/>
            <person name="Fitzgerald M."/>
            <person name="Haas B."/>
            <person name="Abouelleil A."/>
            <person name="Alvarado L."/>
            <person name="Arachchi H.M."/>
            <person name="Berlin A."/>
            <person name="Brown A."/>
            <person name="Chapman S.B."/>
            <person name="Chen Z."/>
            <person name="Dunbar C."/>
            <person name="Freedman E."/>
            <person name="Gearin G."/>
            <person name="Gellesch M."/>
            <person name="Goldberg J."/>
            <person name="Griggs A."/>
            <person name="Gujja S."/>
            <person name="Heiman D."/>
            <person name="Howarth C."/>
            <person name="Larson L."/>
            <person name="Lui A."/>
            <person name="MacDonald P.J.P."/>
            <person name="Montmayeur A."/>
            <person name="Murphy C."/>
            <person name="Neiman D."/>
            <person name="Pearson M."/>
            <person name="Priest M."/>
            <person name="Roberts A."/>
            <person name="Saif S."/>
            <person name="Shea T."/>
            <person name="Shenoy N."/>
            <person name="Sisk P."/>
            <person name="Stolte C."/>
            <person name="Sykes S."/>
            <person name="Wortman J."/>
            <person name="Nusbaum C."/>
            <person name="Birren B."/>
        </authorList>
    </citation>
    <scope>NUCLEOTIDE SEQUENCE [LARGE SCALE GENOMIC DNA]</scope>
    <source>
        <strain evidence="3 4">ACC19a</strain>
    </source>
</reference>
<comment type="caution">
    <text evidence="3">The sequence shown here is derived from an EMBL/GenBank/DDBJ whole genome shotgun (WGS) entry which is preliminary data.</text>
</comment>
<dbReference type="HOGENOM" id="CLU_653545_0_0_9"/>
<name>G9WXT1_9FIRM</name>
<evidence type="ECO:0000256" key="2">
    <source>
        <dbReference type="SAM" id="Phobius"/>
    </source>
</evidence>
<dbReference type="InterPro" id="IPR047676">
    <property type="entry name" value="FxLYD_dom"/>
</dbReference>
<keyword evidence="2" id="KW-0472">Membrane</keyword>
<dbReference type="NCBIfam" id="NF038353">
    <property type="entry name" value="FxLYD_dom"/>
    <property type="match status" value="1"/>
</dbReference>
<protein>
    <submittedName>
        <fullName evidence="3">Uncharacterized protein</fullName>
    </submittedName>
</protein>
<feature type="compositionally biased region" description="Polar residues" evidence="1">
    <location>
        <begin position="33"/>
        <end position="42"/>
    </location>
</feature>
<feature type="region of interest" description="Disordered" evidence="1">
    <location>
        <begin position="33"/>
        <end position="65"/>
    </location>
</feature>
<keyword evidence="2" id="KW-0812">Transmembrane</keyword>
<proteinExistence type="predicted"/>
<dbReference type="EMBL" id="AFZE01000001">
    <property type="protein sequence ID" value="EHL16928.1"/>
    <property type="molecule type" value="Genomic_DNA"/>
</dbReference>
<accession>G9WXT1</accession>
<organism evidence="3 4">
    <name type="scientific">Peptoanaerobacter stomatis</name>
    <dbReference type="NCBI Taxonomy" id="796937"/>
    <lineage>
        <taxon>Bacteria</taxon>
        <taxon>Bacillati</taxon>
        <taxon>Bacillota</taxon>
        <taxon>Clostridia</taxon>
        <taxon>Peptostreptococcales</taxon>
        <taxon>Filifactoraceae</taxon>
        <taxon>Peptoanaerobacter</taxon>
    </lineage>
</organism>
<evidence type="ECO:0000256" key="1">
    <source>
        <dbReference type="SAM" id="MobiDB-lite"/>
    </source>
</evidence>
<dbReference type="AlphaFoldDB" id="G9WXT1"/>
<evidence type="ECO:0000313" key="3">
    <source>
        <dbReference type="EMBL" id="EHL16928.1"/>
    </source>
</evidence>
<feature type="compositionally biased region" description="Basic and acidic residues" evidence="1">
    <location>
        <begin position="46"/>
        <end position="58"/>
    </location>
</feature>
<keyword evidence="2" id="KW-1133">Transmembrane helix</keyword>
<gene>
    <name evidence="3" type="ORF">HMPREF9629_00170</name>
</gene>